<organism evidence="2 3">
    <name type="scientific">Planococcus koreensis</name>
    <dbReference type="NCBI Taxonomy" id="112331"/>
    <lineage>
        <taxon>Bacteria</taxon>
        <taxon>Bacillati</taxon>
        <taxon>Bacillota</taxon>
        <taxon>Bacilli</taxon>
        <taxon>Bacillales</taxon>
        <taxon>Caryophanaceae</taxon>
        <taxon>Planococcus</taxon>
    </lineage>
</organism>
<dbReference type="Gene3D" id="2.60.40.10">
    <property type="entry name" value="Immunoglobulins"/>
    <property type="match status" value="1"/>
</dbReference>
<dbReference type="EMBL" id="JACHHE010000002">
    <property type="protein sequence ID" value="MBB5179376.1"/>
    <property type="molecule type" value="Genomic_DNA"/>
</dbReference>
<dbReference type="Pfam" id="PF00395">
    <property type="entry name" value="SLH"/>
    <property type="match status" value="3"/>
</dbReference>
<dbReference type="PROSITE" id="PS51272">
    <property type="entry name" value="SLH"/>
    <property type="match status" value="3"/>
</dbReference>
<dbReference type="InterPro" id="IPR039448">
    <property type="entry name" value="Beta_helix"/>
</dbReference>
<reference evidence="2 3" key="1">
    <citation type="submission" date="2020-08" db="EMBL/GenBank/DDBJ databases">
        <title>Genomic Encyclopedia of Type Strains, Phase IV (KMG-IV): sequencing the most valuable type-strain genomes for metagenomic binning, comparative biology and taxonomic classification.</title>
        <authorList>
            <person name="Goeker M."/>
        </authorList>
    </citation>
    <scope>NUCLEOTIDE SEQUENCE [LARGE SCALE GENOMIC DNA]</scope>
    <source>
        <strain evidence="2 3">DSM 15895</strain>
    </source>
</reference>
<dbReference type="PANTHER" id="PTHR43308:SF5">
    <property type="entry name" value="S-LAYER PROTEIN _ PEPTIDOGLYCAN ENDO-BETA-N-ACETYLGLUCOSAMINIDASE"/>
    <property type="match status" value="1"/>
</dbReference>
<evidence type="ECO:0000313" key="2">
    <source>
        <dbReference type="EMBL" id="MBB5179376.1"/>
    </source>
</evidence>
<dbReference type="InterPro" id="IPR006626">
    <property type="entry name" value="PbH1"/>
</dbReference>
<dbReference type="AlphaFoldDB" id="A0A7W8CPU4"/>
<feature type="domain" description="SLH" evidence="1">
    <location>
        <begin position="511"/>
        <end position="565"/>
    </location>
</feature>
<dbReference type="Pfam" id="PF13229">
    <property type="entry name" value="Beta_helix"/>
    <property type="match status" value="1"/>
</dbReference>
<evidence type="ECO:0000313" key="3">
    <source>
        <dbReference type="Proteomes" id="UP000525923"/>
    </source>
</evidence>
<dbReference type="InterPro" id="IPR011050">
    <property type="entry name" value="Pectin_lyase_fold/virulence"/>
</dbReference>
<dbReference type="Proteomes" id="UP000525923">
    <property type="component" value="Unassembled WGS sequence"/>
</dbReference>
<dbReference type="InterPro" id="IPR024535">
    <property type="entry name" value="RHGA/B-epi-like_pectate_lyase"/>
</dbReference>
<dbReference type="Gene3D" id="2.160.20.10">
    <property type="entry name" value="Single-stranded right-handed beta-helix, Pectin lyase-like"/>
    <property type="match status" value="1"/>
</dbReference>
<dbReference type="RefSeq" id="WP_135501687.1">
    <property type="nucleotide sequence ID" value="NZ_JACHHE010000002.1"/>
</dbReference>
<gene>
    <name evidence="2" type="ORF">HNQ44_000800</name>
</gene>
<sequence>MNIICFLEKIIVSVFIFLLFLLVIFSNESFAEEEVSVTTFGATGTAEIDETDFIQKAINFQSARGGGTVHIPKGIYLIDAIKSIVLRDNINLEFEKGAILQAIPNNEESYEIIRIHNVKNVGILGSAELVGERGKHTGTTGEWGFGVSIKGSNNIMIENIKISDCWGDGIYIGSTSRQKYSKNIKILNPILNNNRRQGISIISAINLYIYNAVITNTNGTPPQSGLDIEPNYNTDQVKNINIINLATKNNIGYGLIIGLGKLKGSPEPVSIYIDKIGNIKDRYAVKGTEGLNGNIKFGGYYYLTDKEIVSKPIVKEITNNATQVKGKASTGLTISARTVGKIIGTAKVNGAGEFAVPIVKQKAGTQIEIFASDKFGNKSTSVISQVKVAKYSDFTSSHWAYLEVNFLSDKKILTGIPDGRFLPEKNATRAEAAKMLAVALNLQTPKANTIYKDVSSSHWARDYIVAASKSGLFNGYPDGSFKPEQVLTRAEMSKLLVKAYNLVGESSTGFSDVSNSWAKSHILTLVKNGITTGFPDDTFKPNIATTRAQFSAFLARSMDMKFREN</sequence>
<dbReference type="Pfam" id="PF17936">
    <property type="entry name" value="Big_6"/>
    <property type="match status" value="1"/>
</dbReference>
<dbReference type="InterPro" id="IPR001119">
    <property type="entry name" value="SLH_dom"/>
</dbReference>
<keyword evidence="3" id="KW-1185">Reference proteome</keyword>
<dbReference type="InterPro" id="IPR013783">
    <property type="entry name" value="Ig-like_fold"/>
</dbReference>
<comment type="caution">
    <text evidence="2">The sequence shown here is derived from an EMBL/GenBank/DDBJ whole genome shotgun (WGS) entry which is preliminary data.</text>
</comment>
<protein>
    <recommendedName>
        <fullName evidence="1">SLH domain-containing protein</fullName>
    </recommendedName>
</protein>
<dbReference type="Pfam" id="PF12708">
    <property type="entry name" value="Pect-lyase_RHGA_epim"/>
    <property type="match status" value="1"/>
</dbReference>
<evidence type="ECO:0000259" key="1">
    <source>
        <dbReference type="PROSITE" id="PS51272"/>
    </source>
</evidence>
<dbReference type="InterPro" id="IPR041498">
    <property type="entry name" value="Big_6"/>
</dbReference>
<dbReference type="SMART" id="SM00710">
    <property type="entry name" value="PbH1"/>
    <property type="match status" value="3"/>
</dbReference>
<dbReference type="InterPro" id="IPR012334">
    <property type="entry name" value="Pectin_lyas_fold"/>
</dbReference>
<feature type="domain" description="SLH" evidence="1">
    <location>
        <begin position="447"/>
        <end position="510"/>
    </location>
</feature>
<dbReference type="InterPro" id="IPR051465">
    <property type="entry name" value="Cell_Envelope_Struct_Comp"/>
</dbReference>
<name>A0A7W8CPU4_9BACL</name>
<dbReference type="SUPFAM" id="SSF51126">
    <property type="entry name" value="Pectin lyase-like"/>
    <property type="match status" value="1"/>
</dbReference>
<accession>A0A7W8CPU4</accession>
<dbReference type="OrthoDB" id="9813368at2"/>
<dbReference type="PANTHER" id="PTHR43308">
    <property type="entry name" value="OUTER MEMBRANE PROTEIN ALPHA-RELATED"/>
    <property type="match status" value="1"/>
</dbReference>
<proteinExistence type="predicted"/>
<feature type="domain" description="SLH" evidence="1">
    <location>
        <begin position="387"/>
        <end position="446"/>
    </location>
</feature>